<dbReference type="Gene3D" id="3.90.940.10">
    <property type="match status" value="1"/>
</dbReference>
<keyword evidence="1 3" id="KW-0240">DNA-directed RNA polymerase</keyword>
<dbReference type="GO" id="GO:0003899">
    <property type="term" value="F:DNA-directed RNA polymerase activity"/>
    <property type="evidence" value="ECO:0007669"/>
    <property type="project" value="UniProtKB-EC"/>
</dbReference>
<dbReference type="KEGG" id="aram:KAR29_03205"/>
<keyword evidence="4" id="KW-1185">Reference proteome</keyword>
<keyword evidence="3" id="KW-0548">Nucleotidyltransferase</keyword>
<dbReference type="GO" id="GO:0000428">
    <property type="term" value="C:DNA-directed RNA polymerase complex"/>
    <property type="evidence" value="ECO:0007669"/>
    <property type="project" value="UniProtKB-KW"/>
</dbReference>
<evidence type="ECO:0000256" key="2">
    <source>
        <dbReference type="ARBA" id="ARBA00023163"/>
    </source>
</evidence>
<accession>A0A9Q7EXX9</accession>
<gene>
    <name evidence="3" type="ORF">KAR29_03205</name>
</gene>
<dbReference type="AlphaFoldDB" id="A0A9Q7EXX9"/>
<name>A0A9Q7EXX9_9BACT</name>
<dbReference type="GO" id="GO:0006351">
    <property type="term" value="P:DNA-templated transcription"/>
    <property type="evidence" value="ECO:0007669"/>
    <property type="project" value="InterPro"/>
</dbReference>
<evidence type="ECO:0000313" key="4">
    <source>
        <dbReference type="Proteomes" id="UP000671879"/>
    </source>
</evidence>
<dbReference type="RefSeq" id="WP_274374200.1">
    <property type="nucleotide sequence ID" value="NZ_CP072943.1"/>
</dbReference>
<protein>
    <submittedName>
        <fullName evidence="3">DNA-directed RNA polymerase subunit omega</fullName>
        <ecNumber evidence="3">2.7.7.6</ecNumber>
    </submittedName>
</protein>
<evidence type="ECO:0000256" key="1">
    <source>
        <dbReference type="ARBA" id="ARBA00022478"/>
    </source>
</evidence>
<dbReference type="EMBL" id="CP072943">
    <property type="protein sequence ID" value="QTX32935.1"/>
    <property type="molecule type" value="Genomic_DNA"/>
</dbReference>
<keyword evidence="3" id="KW-0808">Transferase</keyword>
<dbReference type="SUPFAM" id="SSF63562">
    <property type="entry name" value="RPB6/omega subunit-like"/>
    <property type="match status" value="1"/>
</dbReference>
<dbReference type="EC" id="2.7.7.6" evidence="3"/>
<evidence type="ECO:0000313" key="3">
    <source>
        <dbReference type="EMBL" id="QTX32935.1"/>
    </source>
</evidence>
<dbReference type="InterPro" id="IPR036161">
    <property type="entry name" value="RPB6/omega-like_sf"/>
</dbReference>
<dbReference type="GO" id="GO:0003677">
    <property type="term" value="F:DNA binding"/>
    <property type="evidence" value="ECO:0007669"/>
    <property type="project" value="InterPro"/>
</dbReference>
<sequence length="86" mass="9437">MIFHDLEAILKTTQIPDKYVLAQVISMRARQLSELHNRALIDETSGRCINAAVGDVADGQFQVDVTLEIDAEALGAREVPDASLEE</sequence>
<organism evidence="3 4">
    <name type="scientific">Aminithiophilus ramosus</name>
    <dbReference type="NCBI Taxonomy" id="3029084"/>
    <lineage>
        <taxon>Bacteria</taxon>
        <taxon>Thermotogati</taxon>
        <taxon>Synergistota</taxon>
        <taxon>Synergistia</taxon>
        <taxon>Synergistales</taxon>
        <taxon>Aminithiophilaceae</taxon>
        <taxon>Aminithiophilus</taxon>
    </lineage>
</organism>
<keyword evidence="2" id="KW-0804">Transcription</keyword>
<reference evidence="4" key="1">
    <citation type="submission" date="2021-04" db="EMBL/GenBank/DDBJ databases">
        <title>A novel Synergistetes isolate from a pyrite-forming mixed culture.</title>
        <authorList>
            <person name="Bunk B."/>
            <person name="Sproer C."/>
            <person name="Spring S."/>
            <person name="Pester M."/>
        </authorList>
    </citation>
    <scope>NUCLEOTIDE SEQUENCE [LARGE SCALE GENOMIC DNA]</scope>
    <source>
        <strain evidence="4">J.5.4.2-T.3.5.2</strain>
    </source>
</reference>
<dbReference type="Proteomes" id="UP000671879">
    <property type="component" value="Chromosome"/>
</dbReference>
<proteinExistence type="predicted"/>